<dbReference type="EC" id="2.7.7.65" evidence="1"/>
<dbReference type="Gene3D" id="3.30.70.270">
    <property type="match status" value="1"/>
</dbReference>
<dbReference type="SUPFAM" id="SSF55073">
    <property type="entry name" value="Nucleotide cyclase"/>
    <property type="match status" value="1"/>
</dbReference>
<dbReference type="Proteomes" id="UP001144372">
    <property type="component" value="Unassembled WGS sequence"/>
</dbReference>
<dbReference type="EMBL" id="BSDR01000001">
    <property type="protein sequence ID" value="GLI35151.1"/>
    <property type="molecule type" value="Genomic_DNA"/>
</dbReference>
<evidence type="ECO:0000313" key="4">
    <source>
        <dbReference type="EMBL" id="GLI35151.1"/>
    </source>
</evidence>
<evidence type="ECO:0000256" key="1">
    <source>
        <dbReference type="ARBA" id="ARBA00012528"/>
    </source>
</evidence>
<dbReference type="CDD" id="cd01949">
    <property type="entry name" value="GGDEF"/>
    <property type="match status" value="1"/>
</dbReference>
<dbReference type="PROSITE" id="PS50887">
    <property type="entry name" value="GGDEF"/>
    <property type="match status" value="1"/>
</dbReference>
<feature type="domain" description="GGDEF" evidence="3">
    <location>
        <begin position="75"/>
        <end position="209"/>
    </location>
</feature>
<dbReference type="GO" id="GO:0052621">
    <property type="term" value="F:diguanylate cyclase activity"/>
    <property type="evidence" value="ECO:0007669"/>
    <property type="project" value="UniProtKB-EC"/>
</dbReference>
<accession>A0A9W6FUJ7</accession>
<dbReference type="PANTHER" id="PTHR45138:SF9">
    <property type="entry name" value="DIGUANYLATE CYCLASE DGCM-RELATED"/>
    <property type="match status" value="1"/>
</dbReference>
<evidence type="ECO:0000313" key="5">
    <source>
        <dbReference type="Proteomes" id="UP001144372"/>
    </source>
</evidence>
<protein>
    <recommendedName>
        <fullName evidence="1">diguanylate cyclase</fullName>
        <ecNumber evidence="1">2.7.7.65</ecNumber>
    </recommendedName>
</protein>
<comment type="catalytic activity">
    <reaction evidence="2">
        <text>2 GTP = 3',3'-c-di-GMP + 2 diphosphate</text>
        <dbReference type="Rhea" id="RHEA:24898"/>
        <dbReference type="ChEBI" id="CHEBI:33019"/>
        <dbReference type="ChEBI" id="CHEBI:37565"/>
        <dbReference type="ChEBI" id="CHEBI:58805"/>
        <dbReference type="EC" id="2.7.7.65"/>
    </reaction>
</comment>
<dbReference type="NCBIfam" id="TIGR00254">
    <property type="entry name" value="GGDEF"/>
    <property type="match status" value="1"/>
</dbReference>
<dbReference type="FunFam" id="3.30.70.270:FF:000001">
    <property type="entry name" value="Diguanylate cyclase domain protein"/>
    <property type="match status" value="1"/>
</dbReference>
<comment type="caution">
    <text evidence="4">The sequence shown here is derived from an EMBL/GenBank/DDBJ whole genome shotgun (WGS) entry which is preliminary data.</text>
</comment>
<dbReference type="InterPro" id="IPR000160">
    <property type="entry name" value="GGDEF_dom"/>
</dbReference>
<reference evidence="4" key="1">
    <citation type="submission" date="2022-12" db="EMBL/GenBank/DDBJ databases">
        <title>Reference genome sequencing for broad-spectrum identification of bacterial and archaeal isolates by mass spectrometry.</title>
        <authorList>
            <person name="Sekiguchi Y."/>
            <person name="Tourlousse D.M."/>
        </authorList>
    </citation>
    <scope>NUCLEOTIDE SEQUENCE</scope>
    <source>
        <strain evidence="4">ASRB1</strain>
    </source>
</reference>
<name>A0A9W6FUJ7_9BACT</name>
<proteinExistence type="predicted"/>
<sequence>MEQHCKDVISCPVGKTDCPLIAEIERLKEQYEHLKKEYDRVAALSQCDPLTGIFNFQYLQVSLEREMERTRRTGFPLAVIMIDLDYFKKINDTYGHQAGNAALRWVSRLWRDSIRVNDILCRYGGEEFTLILPATSLRKAVLTAHRLRTILADAGFEFDGREIRLTASFGVEVYKATDKFDADEFIKRADKYLLEAKTKGRNCVCSQQDEGTDAGSEVLPEERAALFITRWQISG</sequence>
<keyword evidence="5" id="KW-1185">Reference proteome</keyword>
<dbReference type="InterPro" id="IPR043128">
    <property type="entry name" value="Rev_trsase/Diguanyl_cyclase"/>
</dbReference>
<dbReference type="SMART" id="SM00267">
    <property type="entry name" value="GGDEF"/>
    <property type="match status" value="1"/>
</dbReference>
<dbReference type="AlphaFoldDB" id="A0A9W6FUJ7"/>
<dbReference type="PANTHER" id="PTHR45138">
    <property type="entry name" value="REGULATORY COMPONENTS OF SENSORY TRANSDUCTION SYSTEM"/>
    <property type="match status" value="1"/>
</dbReference>
<gene>
    <name evidence="4" type="ORF">DAMNIGENAA_25840</name>
</gene>
<dbReference type="Pfam" id="PF00990">
    <property type="entry name" value="GGDEF"/>
    <property type="match status" value="1"/>
</dbReference>
<dbReference type="RefSeq" id="WP_281794749.1">
    <property type="nucleotide sequence ID" value="NZ_BSDR01000001.1"/>
</dbReference>
<dbReference type="InterPro" id="IPR029787">
    <property type="entry name" value="Nucleotide_cyclase"/>
</dbReference>
<organism evidence="4 5">
    <name type="scientific">Desulforhabdus amnigena</name>
    <dbReference type="NCBI Taxonomy" id="40218"/>
    <lineage>
        <taxon>Bacteria</taxon>
        <taxon>Pseudomonadati</taxon>
        <taxon>Thermodesulfobacteriota</taxon>
        <taxon>Syntrophobacteria</taxon>
        <taxon>Syntrophobacterales</taxon>
        <taxon>Syntrophobacteraceae</taxon>
        <taxon>Desulforhabdus</taxon>
    </lineage>
</organism>
<dbReference type="InterPro" id="IPR050469">
    <property type="entry name" value="Diguanylate_Cyclase"/>
</dbReference>
<evidence type="ECO:0000256" key="2">
    <source>
        <dbReference type="ARBA" id="ARBA00034247"/>
    </source>
</evidence>
<evidence type="ECO:0000259" key="3">
    <source>
        <dbReference type="PROSITE" id="PS50887"/>
    </source>
</evidence>